<gene>
    <name evidence="1" type="ORF">CNECB9_2270003</name>
</gene>
<proteinExistence type="predicted"/>
<dbReference type="EMBL" id="FMSH01000143">
    <property type="protein sequence ID" value="SCU75186.1"/>
    <property type="molecule type" value="Genomic_DNA"/>
</dbReference>
<reference evidence="1" key="1">
    <citation type="submission" date="2016-09" db="EMBL/GenBank/DDBJ databases">
        <authorList>
            <person name="Capua I."/>
            <person name="De Benedictis P."/>
            <person name="Joannis T."/>
            <person name="Lombin L.H."/>
            <person name="Cattoli G."/>
        </authorList>
    </citation>
    <scope>NUCLEOTIDE SEQUENCE</scope>
    <source>
        <strain evidence="1">B9</strain>
    </source>
</reference>
<protein>
    <submittedName>
        <fullName evidence="1">Uncharacterized protein</fullName>
    </submittedName>
</protein>
<dbReference type="AlphaFoldDB" id="A0A1K0IDD7"/>
<sequence>MARFSQSTLTAVAALTATRGPVGTISLGQTATTIKTIIKTAIA</sequence>
<organism evidence="1">
    <name type="scientific">Cupriavidus necator</name>
    <name type="common">Alcaligenes eutrophus</name>
    <name type="synonym">Ralstonia eutropha</name>
    <dbReference type="NCBI Taxonomy" id="106590"/>
    <lineage>
        <taxon>Bacteria</taxon>
        <taxon>Pseudomonadati</taxon>
        <taxon>Pseudomonadota</taxon>
        <taxon>Betaproteobacteria</taxon>
        <taxon>Burkholderiales</taxon>
        <taxon>Burkholderiaceae</taxon>
        <taxon>Cupriavidus</taxon>
    </lineage>
</organism>
<dbReference type="GeneID" id="92902398"/>
<accession>A0A1K0IDD7</accession>
<evidence type="ECO:0000313" key="1">
    <source>
        <dbReference type="EMBL" id="SCU75186.1"/>
    </source>
</evidence>
<dbReference type="RefSeq" id="WP_013957414.1">
    <property type="nucleotide sequence ID" value="NZ_CAXUOZ020000001.1"/>
</dbReference>
<name>A0A1K0IDD7_CUPNE</name>